<dbReference type="EMBL" id="AOIP01000020">
    <property type="protein sequence ID" value="ELZ05831.1"/>
    <property type="molecule type" value="Genomic_DNA"/>
</dbReference>
<dbReference type="Proteomes" id="UP000011591">
    <property type="component" value="Unassembled WGS sequence"/>
</dbReference>
<accession>M0B4J5</accession>
<dbReference type="RefSeq" id="WP_006665413.1">
    <property type="nucleotide sequence ID" value="NZ_AOIP01000020.1"/>
</dbReference>
<evidence type="ECO:0008006" key="3">
    <source>
        <dbReference type="Google" id="ProtNLM"/>
    </source>
</evidence>
<dbReference type="Gene3D" id="3.90.320.10">
    <property type="match status" value="1"/>
</dbReference>
<comment type="caution">
    <text evidence="1">The sequence shown here is derived from an EMBL/GenBank/DDBJ whole genome shotgun (WGS) entry which is preliminary data.</text>
</comment>
<dbReference type="InterPro" id="IPR011604">
    <property type="entry name" value="PDDEXK-like_dom_sf"/>
</dbReference>
<gene>
    <name evidence="1" type="ORF">C480_09735</name>
</gene>
<dbReference type="AlphaFoldDB" id="M0B4J5"/>
<evidence type="ECO:0000313" key="2">
    <source>
        <dbReference type="Proteomes" id="UP000011591"/>
    </source>
</evidence>
<keyword evidence="2" id="KW-1185">Reference proteome</keyword>
<dbReference type="PATRIC" id="fig|1227491.4.peg.2009"/>
<organism evidence="1 2">
    <name type="scientific">Natrialba aegyptia DSM 13077</name>
    <dbReference type="NCBI Taxonomy" id="1227491"/>
    <lineage>
        <taxon>Archaea</taxon>
        <taxon>Methanobacteriati</taxon>
        <taxon>Methanobacteriota</taxon>
        <taxon>Stenosarchaea group</taxon>
        <taxon>Halobacteria</taxon>
        <taxon>Halobacteriales</taxon>
        <taxon>Natrialbaceae</taxon>
        <taxon>Natrialba</taxon>
    </lineage>
</organism>
<reference evidence="1 2" key="1">
    <citation type="journal article" date="2014" name="PLoS Genet.">
        <title>Phylogenetically driven sequencing of extremely halophilic archaea reveals strategies for static and dynamic osmo-response.</title>
        <authorList>
            <person name="Becker E.A."/>
            <person name="Seitzer P.M."/>
            <person name="Tritt A."/>
            <person name="Larsen D."/>
            <person name="Krusor M."/>
            <person name="Yao A.I."/>
            <person name="Wu D."/>
            <person name="Madern D."/>
            <person name="Eisen J.A."/>
            <person name="Darling A.E."/>
            <person name="Facciotti M.T."/>
        </authorList>
    </citation>
    <scope>NUCLEOTIDE SEQUENCE [LARGE SCALE GENOMIC DNA]</scope>
    <source>
        <strain evidence="1 2">DSM 13077</strain>
    </source>
</reference>
<evidence type="ECO:0000313" key="1">
    <source>
        <dbReference type="EMBL" id="ELZ05831.1"/>
    </source>
</evidence>
<protein>
    <recommendedName>
        <fullName evidence="3">DUF83 domain-containing protein</fullName>
    </recommendedName>
</protein>
<sequence length="227" mass="25745">MTRPPVTFSDLRTAAYCPRKCYYARTRETDRDPPPAVEAIRDLATRYEHLLDASVTELESEPIARPPAAYRRTLAETRDELAADGDWQRLCEPHERDVIVSGRDCRGRVHKVLVDPLEPVLVATGSPPEQGVWESRSVHAVAAAKALAWEHQTPVERVWIEYPAYGVVRSVTMTTRRKARYRRALRTVRELDGPPARTDNRSKCESCEFTSECGVRTRTLRSLLGFG</sequence>
<name>M0B4J5_9EURY</name>
<dbReference type="OrthoDB" id="26676at2157"/>
<proteinExistence type="predicted"/>